<feature type="transmembrane region" description="Helical" evidence="6">
    <location>
        <begin position="386"/>
        <end position="409"/>
    </location>
</feature>
<accession>S3D0R7</accession>
<feature type="transmembrane region" description="Helical" evidence="6">
    <location>
        <begin position="190"/>
        <end position="213"/>
    </location>
</feature>
<dbReference type="KEGG" id="glz:GLAREA_12204"/>
<dbReference type="eggNOG" id="KOG2533">
    <property type="taxonomic scope" value="Eukaryota"/>
</dbReference>
<reference evidence="7 8" key="1">
    <citation type="journal article" date="2013" name="BMC Genomics">
        <title>Genomics-driven discovery of the pneumocandin biosynthetic gene cluster in the fungus Glarea lozoyensis.</title>
        <authorList>
            <person name="Chen L."/>
            <person name="Yue Q."/>
            <person name="Zhang X."/>
            <person name="Xiang M."/>
            <person name="Wang C."/>
            <person name="Li S."/>
            <person name="Che Y."/>
            <person name="Ortiz-Lopez F.J."/>
            <person name="Bills G.F."/>
            <person name="Liu X."/>
            <person name="An Z."/>
        </authorList>
    </citation>
    <scope>NUCLEOTIDE SEQUENCE [LARGE SCALE GENOMIC DNA]</scope>
    <source>
        <strain evidence="8">ATCC 20868 / MF5171</strain>
    </source>
</reference>
<dbReference type="GO" id="GO:0016020">
    <property type="term" value="C:membrane"/>
    <property type="evidence" value="ECO:0007669"/>
    <property type="project" value="UniProtKB-SubCell"/>
</dbReference>
<dbReference type="GeneID" id="19471245"/>
<dbReference type="OMA" id="CYGISYM"/>
<name>S3D0R7_GLAL2</name>
<keyword evidence="2" id="KW-0813">Transport</keyword>
<comment type="subcellular location">
    <subcellularLocation>
        <location evidence="1">Membrane</location>
        <topology evidence="1">Multi-pass membrane protein</topology>
    </subcellularLocation>
</comment>
<proteinExistence type="predicted"/>
<organism evidence="7 8">
    <name type="scientific">Glarea lozoyensis (strain ATCC 20868 / MF5171)</name>
    <dbReference type="NCBI Taxonomy" id="1116229"/>
    <lineage>
        <taxon>Eukaryota</taxon>
        <taxon>Fungi</taxon>
        <taxon>Dikarya</taxon>
        <taxon>Ascomycota</taxon>
        <taxon>Pezizomycotina</taxon>
        <taxon>Leotiomycetes</taxon>
        <taxon>Helotiales</taxon>
        <taxon>Helotiaceae</taxon>
        <taxon>Glarea</taxon>
    </lineage>
</organism>
<keyword evidence="5 6" id="KW-0472">Membrane</keyword>
<evidence type="ECO:0000256" key="3">
    <source>
        <dbReference type="ARBA" id="ARBA00022692"/>
    </source>
</evidence>
<gene>
    <name evidence="7" type="ORF">GLAREA_12204</name>
</gene>
<feature type="transmembrane region" description="Helical" evidence="6">
    <location>
        <begin position="421"/>
        <end position="442"/>
    </location>
</feature>
<keyword evidence="8" id="KW-1185">Reference proteome</keyword>
<dbReference type="Gene3D" id="1.20.1250.20">
    <property type="entry name" value="MFS general substrate transporter like domains"/>
    <property type="match status" value="2"/>
</dbReference>
<feature type="transmembrane region" description="Helical" evidence="6">
    <location>
        <begin position="225"/>
        <end position="245"/>
    </location>
</feature>
<protein>
    <submittedName>
        <fullName evidence="7">MFS general substrate transporter</fullName>
    </submittedName>
</protein>
<dbReference type="GO" id="GO:0022857">
    <property type="term" value="F:transmembrane transporter activity"/>
    <property type="evidence" value="ECO:0007669"/>
    <property type="project" value="InterPro"/>
</dbReference>
<feature type="transmembrane region" description="Helical" evidence="6">
    <location>
        <begin position="454"/>
        <end position="475"/>
    </location>
</feature>
<evidence type="ECO:0000256" key="5">
    <source>
        <dbReference type="ARBA" id="ARBA00023136"/>
    </source>
</evidence>
<dbReference type="InterPro" id="IPR011701">
    <property type="entry name" value="MFS"/>
</dbReference>
<evidence type="ECO:0000313" key="8">
    <source>
        <dbReference type="Proteomes" id="UP000016922"/>
    </source>
</evidence>
<feature type="transmembrane region" description="Helical" evidence="6">
    <location>
        <begin position="102"/>
        <end position="119"/>
    </location>
</feature>
<dbReference type="InterPro" id="IPR036259">
    <property type="entry name" value="MFS_trans_sf"/>
</dbReference>
<feature type="transmembrane region" description="Helical" evidence="6">
    <location>
        <begin position="362"/>
        <end position="380"/>
    </location>
</feature>
<feature type="transmembrane region" description="Helical" evidence="6">
    <location>
        <begin position="58"/>
        <end position="82"/>
    </location>
</feature>
<dbReference type="EMBL" id="KE145360">
    <property type="protein sequence ID" value="EPE32122.1"/>
    <property type="molecule type" value="Genomic_DNA"/>
</dbReference>
<feature type="transmembrane region" description="Helical" evidence="6">
    <location>
        <begin position="337"/>
        <end position="355"/>
    </location>
</feature>
<dbReference type="HOGENOM" id="CLU_001265_0_0_1"/>
<feature type="transmembrane region" description="Helical" evidence="6">
    <location>
        <begin position="297"/>
        <end position="317"/>
    </location>
</feature>
<dbReference type="RefSeq" id="XP_008081177.1">
    <property type="nucleotide sequence ID" value="XM_008082986.1"/>
</dbReference>
<dbReference type="AlphaFoldDB" id="S3D0R7"/>
<dbReference type="SUPFAM" id="SSF103473">
    <property type="entry name" value="MFS general substrate transporter"/>
    <property type="match status" value="1"/>
</dbReference>
<evidence type="ECO:0000256" key="4">
    <source>
        <dbReference type="ARBA" id="ARBA00022989"/>
    </source>
</evidence>
<evidence type="ECO:0000256" key="2">
    <source>
        <dbReference type="ARBA" id="ARBA00022448"/>
    </source>
</evidence>
<keyword evidence="4 6" id="KW-1133">Transmembrane helix</keyword>
<keyword evidence="3 6" id="KW-0812">Transmembrane</keyword>
<sequence>MSSASEDGDKISSKAEALPATESIDGLKSDAYEDRKAFLSSFSPEEDKAIRRKVDMRFLWLIGLMYIIKNIDYTNAAAVKVLQVGKPTNILRQLKMTSDQYNWVQSIYFISYIVFEVPSNLMLKKATPRNWQFRIMLSWGIVLACHAAVKNKEGLYTARFFLGMMEAGMFPGLAAQLCSWYRSDEMGKPIMWMFGFQNCSGIIGSVVAYGISYMDGLGGMSAWQWVYLLEGIFTILFSGVVFFVLPDYPKSPRSRKWLTPREQEYLEVRLSENAPRTADSAFSKTEIMASLRNPRTYAFMLAQILTNLGGYGLSWQLPTVTTSLGFAGLPRNQLLNIPPAAASVLAIIFCGWFLSRAYLTRPAVIMIICTGALTFFLVLACTRDKYAVYISVVFGTMFYSVYFIPFWAWRSSTLEGTTGTAFTLAFQSCVGQVGGVIGPQLFQSKYAHNGYKVPFAICATAIGLGGVASAWTWWLTRNVEWDVRRIRRLRIKAEREGEVFSNDDVKVFEERRFYGRGLKKDGEAAAEV</sequence>
<feature type="transmembrane region" description="Helical" evidence="6">
    <location>
        <begin position="131"/>
        <end position="149"/>
    </location>
</feature>
<feature type="transmembrane region" description="Helical" evidence="6">
    <location>
        <begin position="155"/>
        <end position="178"/>
    </location>
</feature>
<dbReference type="Pfam" id="PF07690">
    <property type="entry name" value="MFS_1"/>
    <property type="match status" value="1"/>
</dbReference>
<dbReference type="PANTHER" id="PTHR43791">
    <property type="entry name" value="PERMEASE-RELATED"/>
    <property type="match status" value="1"/>
</dbReference>
<dbReference type="Proteomes" id="UP000016922">
    <property type="component" value="Unassembled WGS sequence"/>
</dbReference>
<dbReference type="OrthoDB" id="2985014at2759"/>
<evidence type="ECO:0000313" key="7">
    <source>
        <dbReference type="EMBL" id="EPE32122.1"/>
    </source>
</evidence>
<dbReference type="PANTHER" id="PTHR43791:SF91">
    <property type="entry name" value="MAJOR FACILITATOR SUPERFAMILY (MFS) PROFILE DOMAIN-CONTAINING PROTEIN-RELATED"/>
    <property type="match status" value="1"/>
</dbReference>
<evidence type="ECO:0000256" key="6">
    <source>
        <dbReference type="SAM" id="Phobius"/>
    </source>
</evidence>
<evidence type="ECO:0000256" key="1">
    <source>
        <dbReference type="ARBA" id="ARBA00004141"/>
    </source>
</evidence>